<dbReference type="STRING" id="247523.B0W48_12745"/>
<evidence type="ECO:0000313" key="1">
    <source>
        <dbReference type="EMBL" id="AQQ00598.1"/>
    </source>
</evidence>
<dbReference type="Proteomes" id="UP000188243">
    <property type="component" value="Chromosome"/>
</dbReference>
<protein>
    <submittedName>
        <fullName evidence="1">Uncharacterized protein</fullName>
    </submittedName>
</protein>
<dbReference type="AlphaFoldDB" id="A0A1Q2GZV0"/>
<sequence length="76" mass="8292">MTPILIIKNEIKAAETLGNRCLVAFYNKRTSEILMTSVSEIINSAKSSTRQVSVQLKSLPNKNLNQAASTVALVTK</sequence>
<dbReference type="EMBL" id="CP019628">
    <property type="protein sequence ID" value="AQQ00598.1"/>
    <property type="molecule type" value="Genomic_DNA"/>
</dbReference>
<accession>A0A1Q2GZV0</accession>
<organism evidence="1 2">
    <name type="scientific">Pseudoalteromonas aliena</name>
    <dbReference type="NCBI Taxonomy" id="247523"/>
    <lineage>
        <taxon>Bacteria</taxon>
        <taxon>Pseudomonadati</taxon>
        <taxon>Pseudomonadota</taxon>
        <taxon>Gammaproteobacteria</taxon>
        <taxon>Alteromonadales</taxon>
        <taxon>Pseudoalteromonadaceae</taxon>
        <taxon>Pseudoalteromonas</taxon>
    </lineage>
</organism>
<gene>
    <name evidence="1" type="ORF">B0W48_12745</name>
</gene>
<evidence type="ECO:0000313" key="2">
    <source>
        <dbReference type="Proteomes" id="UP000188243"/>
    </source>
</evidence>
<dbReference type="KEGG" id="paln:B0W48_12745"/>
<reference evidence="1 2" key="1">
    <citation type="submission" date="2017-02" db="EMBL/GenBank/DDBJ databases">
        <title>Complete genome sequence of the cold-active Pseudoalteromonas aliena strain EH1 isolated from Arctic seawater.</title>
        <authorList>
            <person name="Kim E."/>
            <person name="Heo E."/>
            <person name="Kim H."/>
            <person name="Kim D."/>
        </authorList>
    </citation>
    <scope>NUCLEOTIDE SEQUENCE [LARGE SCALE GENOMIC DNA]</scope>
    <source>
        <strain evidence="1 2">EH1</strain>
    </source>
</reference>
<name>A0A1Q2GZV0_9GAMM</name>
<proteinExistence type="predicted"/>